<keyword evidence="3" id="KW-1185">Reference proteome</keyword>
<feature type="region of interest" description="Disordered" evidence="1">
    <location>
        <begin position="9"/>
        <end position="35"/>
    </location>
</feature>
<dbReference type="InterPro" id="IPR053350">
    <property type="entry name" value="CV_Inducer"/>
</dbReference>
<dbReference type="AlphaFoldDB" id="A0AAF0UBP9"/>
<accession>A0AAF0UBP9</accession>
<dbReference type="PANTHER" id="PTHR37210">
    <property type="entry name" value="EXPRESSED PROTEIN"/>
    <property type="match status" value="1"/>
</dbReference>
<evidence type="ECO:0000313" key="3">
    <source>
        <dbReference type="Proteomes" id="UP001234989"/>
    </source>
</evidence>
<dbReference type="Proteomes" id="UP001234989">
    <property type="component" value="Chromosome 8"/>
</dbReference>
<feature type="compositionally biased region" description="Low complexity" evidence="1">
    <location>
        <begin position="19"/>
        <end position="28"/>
    </location>
</feature>
<dbReference type="PANTHER" id="PTHR37210:SF2">
    <property type="entry name" value="PROTEIN CHLOROPLAST VESICULATION"/>
    <property type="match status" value="1"/>
</dbReference>
<evidence type="ECO:0000313" key="2">
    <source>
        <dbReference type="EMBL" id="WMV42756.1"/>
    </source>
</evidence>
<protein>
    <submittedName>
        <fullName evidence="2">Uncharacterized protein</fullName>
    </submittedName>
</protein>
<organism evidence="2 3">
    <name type="scientific">Solanum verrucosum</name>
    <dbReference type="NCBI Taxonomy" id="315347"/>
    <lineage>
        <taxon>Eukaryota</taxon>
        <taxon>Viridiplantae</taxon>
        <taxon>Streptophyta</taxon>
        <taxon>Embryophyta</taxon>
        <taxon>Tracheophyta</taxon>
        <taxon>Spermatophyta</taxon>
        <taxon>Magnoliopsida</taxon>
        <taxon>eudicotyledons</taxon>
        <taxon>Gunneridae</taxon>
        <taxon>Pentapetalae</taxon>
        <taxon>asterids</taxon>
        <taxon>lamiids</taxon>
        <taxon>Solanales</taxon>
        <taxon>Solanaceae</taxon>
        <taxon>Solanoideae</taxon>
        <taxon>Solaneae</taxon>
        <taxon>Solanum</taxon>
    </lineage>
</organism>
<evidence type="ECO:0000256" key="1">
    <source>
        <dbReference type="SAM" id="MobiDB-lite"/>
    </source>
</evidence>
<proteinExistence type="predicted"/>
<sequence length="152" mass="17066">MAISTKLCLNLSPQPPPTSNYNNHNNNSIPPPSQVSWQRKEKSWKNQCVLGMACVVIIGLEFDSTILGNQESTIAIAGDMQIQYVAGKSIQKWSEKRSCPPWNVNSLETIVPENLPRPVTRRRWENVDYNTTAQSAPEVKLVTKFSKGCFTM</sequence>
<gene>
    <name evidence="2" type="ORF">MTR67_036141</name>
</gene>
<dbReference type="EMBL" id="CP133619">
    <property type="protein sequence ID" value="WMV42756.1"/>
    <property type="molecule type" value="Genomic_DNA"/>
</dbReference>
<name>A0AAF0UBP9_SOLVR</name>
<reference evidence="2" key="1">
    <citation type="submission" date="2023-08" db="EMBL/GenBank/DDBJ databases">
        <title>A de novo genome assembly of Solanum verrucosum Schlechtendal, a Mexican diploid species geographically isolated from the other diploid A-genome species in potato relatives.</title>
        <authorList>
            <person name="Hosaka K."/>
        </authorList>
    </citation>
    <scope>NUCLEOTIDE SEQUENCE</scope>
    <source>
        <tissue evidence="2">Young leaves</tissue>
    </source>
</reference>